<dbReference type="GeneID" id="34613684"/>
<dbReference type="RefSeq" id="XP_022578768.1">
    <property type="nucleotide sequence ID" value="XM_022727220.1"/>
</dbReference>
<reference evidence="7" key="1">
    <citation type="journal article" date="2017" name="Genome Biol.">
        <title>Comparative genomics reveals high biological diversity and specific adaptations in the industrially and medically important fungal genus Aspergillus.</title>
        <authorList>
            <person name="de Vries R.P."/>
            <person name="Riley R."/>
            <person name="Wiebenga A."/>
            <person name="Aguilar-Osorio G."/>
            <person name="Amillis S."/>
            <person name="Uchima C.A."/>
            <person name="Anderluh G."/>
            <person name="Asadollahi M."/>
            <person name="Askin M."/>
            <person name="Barry K."/>
            <person name="Battaglia E."/>
            <person name="Bayram O."/>
            <person name="Benocci T."/>
            <person name="Braus-Stromeyer S.A."/>
            <person name="Caldana C."/>
            <person name="Canovas D."/>
            <person name="Cerqueira G.C."/>
            <person name="Chen F."/>
            <person name="Chen W."/>
            <person name="Choi C."/>
            <person name="Clum A."/>
            <person name="Dos Santos R.A."/>
            <person name="Damasio A.R."/>
            <person name="Diallinas G."/>
            <person name="Emri T."/>
            <person name="Fekete E."/>
            <person name="Flipphi M."/>
            <person name="Freyberg S."/>
            <person name="Gallo A."/>
            <person name="Gournas C."/>
            <person name="Habgood R."/>
            <person name="Hainaut M."/>
            <person name="Harispe M.L."/>
            <person name="Henrissat B."/>
            <person name="Hilden K.S."/>
            <person name="Hope R."/>
            <person name="Hossain A."/>
            <person name="Karabika E."/>
            <person name="Karaffa L."/>
            <person name="Karanyi Z."/>
            <person name="Krasevec N."/>
            <person name="Kuo A."/>
            <person name="Kusch H."/>
            <person name="LaButti K."/>
            <person name="Lagendijk E.L."/>
            <person name="Lapidus A."/>
            <person name="Levasseur A."/>
            <person name="Lindquist E."/>
            <person name="Lipzen A."/>
            <person name="Logrieco A.F."/>
            <person name="MacCabe A."/>
            <person name="Maekelae M.R."/>
            <person name="Malavazi I."/>
            <person name="Melin P."/>
            <person name="Meyer V."/>
            <person name="Mielnichuk N."/>
            <person name="Miskei M."/>
            <person name="Molnar A.P."/>
            <person name="Mule G."/>
            <person name="Ngan C.Y."/>
            <person name="Orejas M."/>
            <person name="Orosz E."/>
            <person name="Ouedraogo J.P."/>
            <person name="Overkamp K.M."/>
            <person name="Park H.-S."/>
            <person name="Perrone G."/>
            <person name="Piumi F."/>
            <person name="Punt P.J."/>
            <person name="Ram A.F."/>
            <person name="Ramon A."/>
            <person name="Rauscher S."/>
            <person name="Record E."/>
            <person name="Riano-Pachon D.M."/>
            <person name="Robert V."/>
            <person name="Roehrig J."/>
            <person name="Ruller R."/>
            <person name="Salamov A."/>
            <person name="Salih N.S."/>
            <person name="Samson R.A."/>
            <person name="Sandor E."/>
            <person name="Sanguinetti M."/>
            <person name="Schuetze T."/>
            <person name="Sepcic K."/>
            <person name="Shelest E."/>
            <person name="Sherlock G."/>
            <person name="Sophianopoulou V."/>
            <person name="Squina F.M."/>
            <person name="Sun H."/>
            <person name="Susca A."/>
            <person name="Todd R.B."/>
            <person name="Tsang A."/>
            <person name="Unkles S.E."/>
            <person name="van de Wiele N."/>
            <person name="van Rossen-Uffink D."/>
            <person name="Oliveira J.V."/>
            <person name="Vesth T.C."/>
            <person name="Visser J."/>
            <person name="Yu J.-H."/>
            <person name="Zhou M."/>
            <person name="Andersen M.R."/>
            <person name="Archer D.B."/>
            <person name="Baker S.E."/>
            <person name="Benoit I."/>
            <person name="Brakhage A.A."/>
            <person name="Braus G.H."/>
            <person name="Fischer R."/>
            <person name="Frisvad J.C."/>
            <person name="Goldman G.H."/>
            <person name="Houbraken J."/>
            <person name="Oakley B."/>
            <person name="Pocsi I."/>
            <person name="Scazzocchio C."/>
            <person name="Seiboth B."/>
            <person name="vanKuyk P.A."/>
            <person name="Wortman J."/>
            <person name="Dyer P.S."/>
            <person name="Grigoriev I.V."/>
        </authorList>
    </citation>
    <scope>NUCLEOTIDE SEQUENCE [LARGE SCALE GENOMIC DNA]</scope>
    <source>
        <strain evidence="7">CBS 506.65</strain>
    </source>
</reference>
<name>A0A1L9SAS7_9EURO</name>
<organism evidence="6 7">
    <name type="scientific">Penicilliopsis zonata CBS 506.65</name>
    <dbReference type="NCBI Taxonomy" id="1073090"/>
    <lineage>
        <taxon>Eukaryota</taxon>
        <taxon>Fungi</taxon>
        <taxon>Dikarya</taxon>
        <taxon>Ascomycota</taxon>
        <taxon>Pezizomycotina</taxon>
        <taxon>Eurotiomycetes</taxon>
        <taxon>Eurotiomycetidae</taxon>
        <taxon>Eurotiales</taxon>
        <taxon>Aspergillaceae</taxon>
        <taxon>Penicilliopsis</taxon>
    </lineage>
</organism>
<dbReference type="SUPFAM" id="SSF57701">
    <property type="entry name" value="Zn2/Cys6 DNA-binding domain"/>
    <property type="match status" value="1"/>
</dbReference>
<keyword evidence="4" id="KW-0539">Nucleus</keyword>
<evidence type="ECO:0000313" key="7">
    <source>
        <dbReference type="Proteomes" id="UP000184188"/>
    </source>
</evidence>
<dbReference type="Proteomes" id="UP000184188">
    <property type="component" value="Unassembled WGS sequence"/>
</dbReference>
<dbReference type="GO" id="GO:0003677">
    <property type="term" value="F:DNA binding"/>
    <property type="evidence" value="ECO:0007669"/>
    <property type="project" value="UniProtKB-KW"/>
</dbReference>
<evidence type="ECO:0000256" key="2">
    <source>
        <dbReference type="ARBA" id="ARBA00023125"/>
    </source>
</evidence>
<proteinExistence type="predicted"/>
<keyword evidence="3" id="KW-0804">Transcription</keyword>
<dbReference type="STRING" id="1073090.A0A1L9SAS7"/>
<protein>
    <recommendedName>
        <fullName evidence="5">Zn(2)-C6 fungal-type domain-containing protein</fullName>
    </recommendedName>
</protein>
<dbReference type="EMBL" id="KV878348">
    <property type="protein sequence ID" value="OJJ44258.1"/>
    <property type="molecule type" value="Genomic_DNA"/>
</dbReference>
<dbReference type="PROSITE" id="PS50048">
    <property type="entry name" value="ZN2_CY6_FUNGAL_2"/>
    <property type="match status" value="1"/>
</dbReference>
<dbReference type="InterPro" id="IPR001138">
    <property type="entry name" value="Zn2Cys6_DnaBD"/>
</dbReference>
<accession>A0A1L9SAS7</accession>
<evidence type="ECO:0000256" key="1">
    <source>
        <dbReference type="ARBA" id="ARBA00023015"/>
    </source>
</evidence>
<dbReference type="CDD" id="cd00067">
    <property type="entry name" value="GAL4"/>
    <property type="match status" value="1"/>
</dbReference>
<dbReference type="GO" id="GO:0008270">
    <property type="term" value="F:zinc ion binding"/>
    <property type="evidence" value="ECO:0007669"/>
    <property type="project" value="InterPro"/>
</dbReference>
<dbReference type="AlphaFoldDB" id="A0A1L9SAS7"/>
<dbReference type="SMART" id="SM00066">
    <property type="entry name" value="GAL4"/>
    <property type="match status" value="1"/>
</dbReference>
<dbReference type="VEuPathDB" id="FungiDB:ASPZODRAFT_18451"/>
<dbReference type="GO" id="GO:0000981">
    <property type="term" value="F:DNA-binding transcription factor activity, RNA polymerase II-specific"/>
    <property type="evidence" value="ECO:0007669"/>
    <property type="project" value="InterPro"/>
</dbReference>
<feature type="domain" description="Zn(2)-C6 fungal-type" evidence="5">
    <location>
        <begin position="26"/>
        <end position="58"/>
    </location>
</feature>
<gene>
    <name evidence="6" type="ORF">ASPZODRAFT_18451</name>
</gene>
<evidence type="ECO:0000256" key="3">
    <source>
        <dbReference type="ARBA" id="ARBA00023163"/>
    </source>
</evidence>
<keyword evidence="1" id="KW-0805">Transcription regulation</keyword>
<dbReference type="OrthoDB" id="4222821at2759"/>
<sequence length="418" mass="45856">MSTAVPTTMEEAVVALGDGSGNRRSACDRCRGRKLRCERSPGAIRCRRCTRANVQCVTGAALKSGRPLQLPGLFRRQQNLDQEDGGVQTCAQWNSSQAILDVSMPSQIDLETRPETLPNQDYEGDLDFRILDSPGGVYGWDDLWAGTTSSLDVPSMSLTGGNQYGHEVPLTPPSDRRNQCLEKLGDLQKAVLVDLEAVKACKTADKCPQAGLSFDEDQPHNFLIGRMLSHSSALIEILNCFNPISKAVTRQPCGHGSGTTEASHSGLRCDAPTMFSLLSCYVCLTRIYRTVFSCIHDSIPFLKGLQQPGHQLFPGMNLGGFKLSSRLDLQVQILVQVSEDMLSRIEARFGLSGDASAAHVCIFDHGKITKMLRMMLEEEAGEQPQLDEPRGDCESLRDILRSLKRLIMVKDTVQLDVG</sequence>
<dbReference type="Gene3D" id="4.10.240.10">
    <property type="entry name" value="Zn(2)-C6 fungal-type DNA-binding domain"/>
    <property type="match status" value="1"/>
</dbReference>
<evidence type="ECO:0000259" key="5">
    <source>
        <dbReference type="PROSITE" id="PS50048"/>
    </source>
</evidence>
<dbReference type="PROSITE" id="PS00463">
    <property type="entry name" value="ZN2_CY6_FUNGAL_1"/>
    <property type="match status" value="1"/>
</dbReference>
<dbReference type="InterPro" id="IPR036864">
    <property type="entry name" value="Zn2-C6_fun-type_DNA-bd_sf"/>
</dbReference>
<evidence type="ECO:0000313" key="6">
    <source>
        <dbReference type="EMBL" id="OJJ44258.1"/>
    </source>
</evidence>
<evidence type="ECO:0000256" key="4">
    <source>
        <dbReference type="ARBA" id="ARBA00023242"/>
    </source>
</evidence>
<keyword evidence="2" id="KW-0238">DNA-binding</keyword>
<dbReference type="Pfam" id="PF00172">
    <property type="entry name" value="Zn_clus"/>
    <property type="match status" value="1"/>
</dbReference>
<keyword evidence="7" id="KW-1185">Reference proteome</keyword>